<dbReference type="EMBL" id="KB309861">
    <property type="protein sequence ID" value="ELT93130.1"/>
    <property type="molecule type" value="Genomic_DNA"/>
</dbReference>
<reference evidence="8" key="3">
    <citation type="submission" date="2015-06" db="UniProtKB">
        <authorList>
            <consortium name="EnsemblMetazoa"/>
        </authorList>
    </citation>
    <scope>IDENTIFICATION</scope>
</reference>
<dbReference type="Proteomes" id="UP000014760">
    <property type="component" value="Unassembled WGS sequence"/>
</dbReference>
<keyword evidence="3 5" id="KW-1133">Transmembrane helix</keyword>
<accession>R7TQ14</accession>
<dbReference type="InterPro" id="IPR000276">
    <property type="entry name" value="GPCR_Rhodpsn"/>
</dbReference>
<evidence type="ECO:0000256" key="2">
    <source>
        <dbReference type="ARBA" id="ARBA00022692"/>
    </source>
</evidence>
<gene>
    <name evidence="7" type="ORF">CAPTEDRAFT_195782</name>
</gene>
<evidence type="ECO:0000256" key="4">
    <source>
        <dbReference type="ARBA" id="ARBA00023136"/>
    </source>
</evidence>
<dbReference type="SUPFAM" id="SSF81321">
    <property type="entry name" value="Family A G protein-coupled receptor-like"/>
    <property type="match status" value="1"/>
</dbReference>
<evidence type="ECO:0000256" key="1">
    <source>
        <dbReference type="ARBA" id="ARBA00004370"/>
    </source>
</evidence>
<dbReference type="PRINTS" id="PR00237">
    <property type="entry name" value="GPCRRHODOPSN"/>
</dbReference>
<dbReference type="STRING" id="283909.R7TQ14"/>
<dbReference type="HOGENOM" id="CLU_009579_24_7_1"/>
<dbReference type="InterPro" id="IPR017452">
    <property type="entry name" value="GPCR_Rhodpsn_7TM"/>
</dbReference>
<sequence>MFPNETSLLQRLCLILDAVDYFVEPVNFTESSFLPSTTSATSESLNVTSSFTFDAFASPPSVSVIENIKYAFSGVINPIFCVCGIIGNFFNVLVLTRPRMQVAMDCSLEKSAQTGLISLAISDMLYCITSIIRAFITQSQVVFPKRDIWLFIQLYGSYIQNIFANTSTWLTVIMATGRYAAICKPLHARHLVGVAPTRIAVILTFGFWVLLQLPSAWTYKTIEVNCNTQSFIVMDNGPFNSNNKLKLTFGYLWASVGFVIPVIILAYCNVHLIRALRESRRMRKLYVYRATSKVKSGNRVTPTLIAIVFMFLVLVSPSEILQFFHYHVSASSVETFNILLVIANTLQTINFSMNFVLYCILNVQFRETLKGVIFCLFKRNAHNHRWRQRRSRAMSNSTKGSIVIHSNFESFISGSSSYRKENSKSNHSGTELV</sequence>
<feature type="transmembrane region" description="Helical" evidence="5">
    <location>
        <begin position="251"/>
        <end position="276"/>
    </location>
</feature>
<protein>
    <recommendedName>
        <fullName evidence="6">G-protein coupled receptors family 1 profile domain-containing protein</fullName>
    </recommendedName>
</protein>
<feature type="transmembrane region" description="Helical" evidence="5">
    <location>
        <begin position="336"/>
        <end position="361"/>
    </location>
</feature>
<dbReference type="Gene3D" id="1.20.1070.10">
    <property type="entry name" value="Rhodopsin 7-helix transmembrane proteins"/>
    <property type="match status" value="1"/>
</dbReference>
<name>R7TQ14_CAPTE</name>
<feature type="domain" description="G-protein coupled receptors family 1 profile" evidence="6">
    <location>
        <begin position="87"/>
        <end position="358"/>
    </location>
</feature>
<evidence type="ECO:0000256" key="3">
    <source>
        <dbReference type="ARBA" id="ARBA00022989"/>
    </source>
</evidence>
<organism evidence="7">
    <name type="scientific">Capitella teleta</name>
    <name type="common">Polychaete worm</name>
    <dbReference type="NCBI Taxonomy" id="283909"/>
    <lineage>
        <taxon>Eukaryota</taxon>
        <taxon>Metazoa</taxon>
        <taxon>Spiralia</taxon>
        <taxon>Lophotrochozoa</taxon>
        <taxon>Annelida</taxon>
        <taxon>Polychaeta</taxon>
        <taxon>Sedentaria</taxon>
        <taxon>Scolecida</taxon>
        <taxon>Capitellidae</taxon>
        <taxon>Capitella</taxon>
    </lineage>
</organism>
<feature type="transmembrane region" description="Helical" evidence="5">
    <location>
        <begin position="116"/>
        <end position="136"/>
    </location>
</feature>
<comment type="subcellular location">
    <subcellularLocation>
        <location evidence="1">Membrane</location>
    </subcellularLocation>
</comment>
<dbReference type="EMBL" id="AMQN01012954">
    <property type="status" value="NOT_ANNOTATED_CDS"/>
    <property type="molecule type" value="Genomic_DNA"/>
</dbReference>
<feature type="transmembrane region" description="Helical" evidence="5">
    <location>
        <begin position="70"/>
        <end position="95"/>
    </location>
</feature>
<reference evidence="9" key="1">
    <citation type="submission" date="2012-12" db="EMBL/GenBank/DDBJ databases">
        <authorList>
            <person name="Hellsten U."/>
            <person name="Grimwood J."/>
            <person name="Chapman J.A."/>
            <person name="Shapiro H."/>
            <person name="Aerts A."/>
            <person name="Otillar R.P."/>
            <person name="Terry A.Y."/>
            <person name="Boore J.L."/>
            <person name="Simakov O."/>
            <person name="Marletaz F."/>
            <person name="Cho S.-J."/>
            <person name="Edsinger-Gonzales E."/>
            <person name="Havlak P."/>
            <person name="Kuo D.-H."/>
            <person name="Larsson T."/>
            <person name="Lv J."/>
            <person name="Arendt D."/>
            <person name="Savage R."/>
            <person name="Osoegawa K."/>
            <person name="de Jong P."/>
            <person name="Lindberg D.R."/>
            <person name="Seaver E.C."/>
            <person name="Weisblat D.A."/>
            <person name="Putnam N.H."/>
            <person name="Grigoriev I.V."/>
            <person name="Rokhsar D.S."/>
        </authorList>
    </citation>
    <scope>NUCLEOTIDE SEQUENCE</scope>
    <source>
        <strain evidence="9">I ESC-2004</strain>
    </source>
</reference>
<keyword evidence="2 5" id="KW-0812">Transmembrane</keyword>
<dbReference type="CDD" id="cd14978">
    <property type="entry name" value="7tmA_FMRFamide_R-like"/>
    <property type="match status" value="1"/>
</dbReference>
<proteinExistence type="predicted"/>
<dbReference type="InterPro" id="IPR052954">
    <property type="entry name" value="GPCR-Ligand_Int"/>
</dbReference>
<reference evidence="7 9" key="2">
    <citation type="journal article" date="2013" name="Nature">
        <title>Insights into bilaterian evolution from three spiralian genomes.</title>
        <authorList>
            <person name="Simakov O."/>
            <person name="Marletaz F."/>
            <person name="Cho S.J."/>
            <person name="Edsinger-Gonzales E."/>
            <person name="Havlak P."/>
            <person name="Hellsten U."/>
            <person name="Kuo D.H."/>
            <person name="Larsson T."/>
            <person name="Lv J."/>
            <person name="Arendt D."/>
            <person name="Savage R."/>
            <person name="Osoegawa K."/>
            <person name="de Jong P."/>
            <person name="Grimwood J."/>
            <person name="Chapman J.A."/>
            <person name="Shapiro H."/>
            <person name="Aerts A."/>
            <person name="Otillar R.P."/>
            <person name="Terry A.Y."/>
            <person name="Boore J.L."/>
            <person name="Grigoriev I.V."/>
            <person name="Lindberg D.R."/>
            <person name="Seaver E.C."/>
            <person name="Weisblat D.A."/>
            <person name="Putnam N.H."/>
            <person name="Rokhsar D.S."/>
        </authorList>
    </citation>
    <scope>NUCLEOTIDE SEQUENCE</scope>
    <source>
        <strain evidence="7 9">I ESC-2004</strain>
    </source>
</reference>
<dbReference type="GO" id="GO:0016020">
    <property type="term" value="C:membrane"/>
    <property type="evidence" value="ECO:0007669"/>
    <property type="project" value="UniProtKB-SubCell"/>
</dbReference>
<feature type="transmembrane region" description="Helical" evidence="5">
    <location>
        <begin position="297"/>
        <end position="316"/>
    </location>
</feature>
<keyword evidence="4 5" id="KW-0472">Membrane</keyword>
<keyword evidence="9" id="KW-1185">Reference proteome</keyword>
<dbReference type="EnsemblMetazoa" id="CapteT195782">
    <property type="protein sequence ID" value="CapteP195782"/>
    <property type="gene ID" value="CapteG195782"/>
</dbReference>
<evidence type="ECO:0000259" key="6">
    <source>
        <dbReference type="PROSITE" id="PS50262"/>
    </source>
</evidence>
<dbReference type="PROSITE" id="PS50262">
    <property type="entry name" value="G_PROTEIN_RECEP_F1_2"/>
    <property type="match status" value="1"/>
</dbReference>
<dbReference type="Pfam" id="PF10324">
    <property type="entry name" value="7TM_GPCR_Srw"/>
    <property type="match status" value="1"/>
</dbReference>
<evidence type="ECO:0000313" key="8">
    <source>
        <dbReference type="EnsemblMetazoa" id="CapteP195782"/>
    </source>
</evidence>
<evidence type="ECO:0000256" key="5">
    <source>
        <dbReference type="SAM" id="Phobius"/>
    </source>
</evidence>
<feature type="transmembrane region" description="Helical" evidence="5">
    <location>
        <begin position="148"/>
        <end position="170"/>
    </location>
</feature>
<dbReference type="AlphaFoldDB" id="R7TQ14"/>
<dbReference type="FunCoup" id="R7TQ14">
    <property type="interactions" value="20"/>
</dbReference>
<evidence type="ECO:0000313" key="7">
    <source>
        <dbReference type="EMBL" id="ELT93130.1"/>
    </source>
</evidence>
<dbReference type="OrthoDB" id="10033446at2759"/>
<feature type="transmembrane region" description="Helical" evidence="5">
    <location>
        <begin position="191"/>
        <end position="211"/>
    </location>
</feature>
<dbReference type="PANTHER" id="PTHR46641:SF2">
    <property type="entry name" value="FMRFAMIDE RECEPTOR"/>
    <property type="match status" value="1"/>
</dbReference>
<dbReference type="PANTHER" id="PTHR46641">
    <property type="entry name" value="FMRFAMIDE RECEPTOR-RELATED"/>
    <property type="match status" value="1"/>
</dbReference>
<dbReference type="GO" id="GO:0008528">
    <property type="term" value="F:G protein-coupled peptide receptor activity"/>
    <property type="evidence" value="ECO:0007669"/>
    <property type="project" value="InterPro"/>
</dbReference>
<dbReference type="OMA" id="EYCTTIF"/>
<evidence type="ECO:0000313" key="9">
    <source>
        <dbReference type="Proteomes" id="UP000014760"/>
    </source>
</evidence>
<dbReference type="InterPro" id="IPR019427">
    <property type="entry name" value="7TM_GPCR_serpentine_rcpt_Srw"/>
</dbReference>